<keyword evidence="2" id="KW-0732">Signal</keyword>
<proteinExistence type="predicted"/>
<dbReference type="AlphaFoldDB" id="A0A7D6YYW8"/>
<evidence type="ECO:0000256" key="1">
    <source>
        <dbReference type="SAM" id="MobiDB-lite"/>
    </source>
</evidence>
<dbReference type="EMBL" id="CP059399">
    <property type="protein sequence ID" value="QLY27786.1"/>
    <property type="molecule type" value="Genomic_DNA"/>
</dbReference>
<feature type="compositionally biased region" description="Low complexity" evidence="1">
    <location>
        <begin position="47"/>
        <end position="66"/>
    </location>
</feature>
<accession>A0A7D6YYW8</accession>
<sequence length="337" mass="32551">MGKRQQVDQISPRRRRLGSIAVAGALPLVTALAVAGTASADPVPGEDSAPAAVAPVDPADPNVTVDSPFGEVAVPPELAEGMRGLLGPAPAAAEAEATDSAAVAEGVEPAAEGVEAAAEGVEPAVAAAPVLVDRNSATGVRAIPNGPLAAVDVQQLRAPDPMAAPDVAPIAAPDGMLRFGDTVLVIPEWMNAEQAATVNSLVGEAEADLARTLDSAGFEPSRSDRIAAQTVGTAAVGAGVGVAVAAPLEVAGAVMGGFIGAMAGTPFAPAGWVFGPAVGATAAVALIAVPAATIGAGIGAAVGAVNGYMAPATEGAPVADEAGTEAAAVTDEVAVEE</sequence>
<evidence type="ECO:0000256" key="2">
    <source>
        <dbReference type="SAM" id="SignalP"/>
    </source>
</evidence>
<gene>
    <name evidence="3" type="ORF">H0264_20235</name>
</gene>
<keyword evidence="4" id="KW-1185">Reference proteome</keyword>
<dbReference type="Proteomes" id="UP000515512">
    <property type="component" value="Chromosome"/>
</dbReference>
<dbReference type="RefSeq" id="WP_181578994.1">
    <property type="nucleotide sequence ID" value="NZ_CP059399.1"/>
</dbReference>
<feature type="signal peptide" evidence="2">
    <location>
        <begin position="1"/>
        <end position="40"/>
    </location>
</feature>
<evidence type="ECO:0000313" key="4">
    <source>
        <dbReference type="Proteomes" id="UP000515512"/>
    </source>
</evidence>
<feature type="region of interest" description="Disordered" evidence="1">
    <location>
        <begin position="39"/>
        <end position="70"/>
    </location>
</feature>
<protein>
    <submittedName>
        <fullName evidence="3">Uncharacterized protein</fullName>
    </submittedName>
</protein>
<name>A0A7D6YYW8_9NOCA</name>
<dbReference type="KEGG" id="nhu:H0264_20235"/>
<feature type="chain" id="PRO_5027604263" evidence="2">
    <location>
        <begin position="41"/>
        <end position="337"/>
    </location>
</feature>
<organism evidence="3 4">
    <name type="scientific">Nocardia huaxiensis</name>
    <dbReference type="NCBI Taxonomy" id="2755382"/>
    <lineage>
        <taxon>Bacteria</taxon>
        <taxon>Bacillati</taxon>
        <taxon>Actinomycetota</taxon>
        <taxon>Actinomycetes</taxon>
        <taxon>Mycobacteriales</taxon>
        <taxon>Nocardiaceae</taxon>
        <taxon>Nocardia</taxon>
    </lineage>
</organism>
<evidence type="ECO:0000313" key="3">
    <source>
        <dbReference type="EMBL" id="QLY27786.1"/>
    </source>
</evidence>
<reference evidence="3 4" key="1">
    <citation type="submission" date="2020-07" db="EMBL/GenBank/DDBJ databases">
        <authorList>
            <person name="Zhuang K."/>
            <person name="Ran Y."/>
        </authorList>
    </citation>
    <scope>NUCLEOTIDE SEQUENCE [LARGE SCALE GENOMIC DNA]</scope>
    <source>
        <strain evidence="3 4">WCH-YHL-001</strain>
    </source>
</reference>